<dbReference type="AlphaFoldDB" id="U7QFR3"/>
<evidence type="ECO:0000313" key="2">
    <source>
        <dbReference type="Proteomes" id="UP000017127"/>
    </source>
</evidence>
<dbReference type="Proteomes" id="UP000017127">
    <property type="component" value="Unassembled WGS sequence"/>
</dbReference>
<gene>
    <name evidence="1" type="ORF">M595_4757</name>
</gene>
<proteinExistence type="predicted"/>
<accession>U7QFR3</accession>
<name>U7QFR3_9CYAN</name>
<reference evidence="1 2" key="1">
    <citation type="journal article" date="2013" name="Front. Microbiol.">
        <title>Comparative genomic analyses of the cyanobacterium, Lyngbya aestuarii BL J, a powerful hydrogen producer.</title>
        <authorList>
            <person name="Kothari A."/>
            <person name="Vaughn M."/>
            <person name="Garcia-Pichel F."/>
        </authorList>
    </citation>
    <scope>NUCLEOTIDE SEQUENCE [LARGE SCALE GENOMIC DNA]</scope>
    <source>
        <strain evidence="1 2">BL J</strain>
    </source>
</reference>
<keyword evidence="2" id="KW-1185">Reference proteome</keyword>
<sequence length="41" mass="4972">MVFDPCWLKKQGFCYLCHRFDRFFSESCSLENSAMLKFQVE</sequence>
<dbReference type="EMBL" id="AUZM01000062">
    <property type="protein sequence ID" value="ERT05286.1"/>
    <property type="molecule type" value="Genomic_DNA"/>
</dbReference>
<evidence type="ECO:0000313" key="1">
    <source>
        <dbReference type="EMBL" id="ERT05286.1"/>
    </source>
</evidence>
<comment type="caution">
    <text evidence="1">The sequence shown here is derived from an EMBL/GenBank/DDBJ whole genome shotgun (WGS) entry which is preliminary data.</text>
</comment>
<protein>
    <submittedName>
        <fullName evidence="1">Uncharacterized protein</fullName>
    </submittedName>
</protein>
<organism evidence="1 2">
    <name type="scientific">Lyngbya aestuarii BL J</name>
    <dbReference type="NCBI Taxonomy" id="1348334"/>
    <lineage>
        <taxon>Bacteria</taxon>
        <taxon>Bacillati</taxon>
        <taxon>Cyanobacteriota</taxon>
        <taxon>Cyanophyceae</taxon>
        <taxon>Oscillatoriophycideae</taxon>
        <taxon>Oscillatoriales</taxon>
        <taxon>Microcoleaceae</taxon>
        <taxon>Lyngbya</taxon>
    </lineage>
</organism>